<reference evidence="3 4" key="1">
    <citation type="submission" date="2012-02" db="EMBL/GenBank/DDBJ databases">
        <title>Whole genome shotgun sequence of Gordonia terrae NBRC 100016.</title>
        <authorList>
            <person name="Takarada H."/>
            <person name="Hosoyama A."/>
            <person name="Tsuchikane K."/>
            <person name="Katsumata H."/>
            <person name="Yamazaki S."/>
            <person name="Fujita N."/>
        </authorList>
    </citation>
    <scope>NUCLEOTIDE SEQUENCE [LARGE SCALE GENOMIC DNA]</scope>
    <source>
        <strain evidence="3 4">NBRC 100016</strain>
    </source>
</reference>
<feature type="region of interest" description="Disordered" evidence="1">
    <location>
        <begin position="1"/>
        <end position="28"/>
    </location>
</feature>
<accession>A0ABQ0HBC3</accession>
<evidence type="ECO:0000256" key="1">
    <source>
        <dbReference type="SAM" id="MobiDB-lite"/>
    </source>
</evidence>
<dbReference type="EMBL" id="BAFD01000039">
    <property type="protein sequence ID" value="GAB43174.1"/>
    <property type="molecule type" value="Genomic_DNA"/>
</dbReference>
<evidence type="ECO:0000256" key="2">
    <source>
        <dbReference type="SAM" id="Phobius"/>
    </source>
</evidence>
<name>A0ABQ0HBC3_9ACTN</name>
<keyword evidence="2" id="KW-0812">Transmembrane</keyword>
<evidence type="ECO:0000313" key="4">
    <source>
        <dbReference type="Proteomes" id="UP000004881"/>
    </source>
</evidence>
<feature type="transmembrane region" description="Helical" evidence="2">
    <location>
        <begin position="96"/>
        <end position="117"/>
    </location>
</feature>
<feature type="transmembrane region" description="Helical" evidence="2">
    <location>
        <begin position="137"/>
        <end position="155"/>
    </location>
</feature>
<gene>
    <name evidence="3" type="ORF">GOTRE_039_00120</name>
</gene>
<protein>
    <submittedName>
        <fullName evidence="3">Uncharacterized protein</fullName>
    </submittedName>
</protein>
<keyword evidence="4" id="KW-1185">Reference proteome</keyword>
<sequence length="156" mass="16861">MGSSGSAAGRSGRPARPGSAPPSILPRRRGRGNEYEVLIAVAFCTIRPACNLVDTMTSPLPQNGTNDFRAILIHVGITVALGLGLLFLAHASSDSLQTVLVVASPVVVLVGASAMLYRTYLVWKRNGRWQVWQGGAWFLLFFFIVMLFNSAPLLFE</sequence>
<keyword evidence="2" id="KW-0472">Membrane</keyword>
<feature type="transmembrane region" description="Helical" evidence="2">
    <location>
        <begin position="68"/>
        <end position="89"/>
    </location>
</feature>
<keyword evidence="2" id="KW-1133">Transmembrane helix</keyword>
<feature type="compositionally biased region" description="Low complexity" evidence="1">
    <location>
        <begin position="1"/>
        <end position="18"/>
    </location>
</feature>
<evidence type="ECO:0000313" key="3">
    <source>
        <dbReference type="EMBL" id="GAB43174.1"/>
    </source>
</evidence>
<proteinExistence type="predicted"/>
<comment type="caution">
    <text evidence="3">The sequence shown here is derived from an EMBL/GenBank/DDBJ whole genome shotgun (WGS) entry which is preliminary data.</text>
</comment>
<dbReference type="Proteomes" id="UP000004881">
    <property type="component" value="Unassembled WGS sequence"/>
</dbReference>
<organism evidence="3 4">
    <name type="scientific">Gordonia terrae NBRC 100016</name>
    <dbReference type="NCBI Taxonomy" id="1089454"/>
    <lineage>
        <taxon>Bacteria</taxon>
        <taxon>Bacillati</taxon>
        <taxon>Actinomycetota</taxon>
        <taxon>Actinomycetes</taxon>
        <taxon>Mycobacteriales</taxon>
        <taxon>Gordoniaceae</taxon>
        <taxon>Gordonia</taxon>
    </lineage>
</organism>